<reference evidence="3 4" key="1">
    <citation type="submission" date="2017-07" db="EMBL/GenBank/DDBJ databases">
        <title>Draft whole genome sequences of clinical Proprionibacteriaceae strains.</title>
        <authorList>
            <person name="Bernier A.-M."/>
            <person name="Bernard K."/>
            <person name="Domingo M.-C."/>
        </authorList>
    </citation>
    <scope>NUCLEOTIDE SEQUENCE [LARGE SCALE GENOMIC DNA]</scope>
    <source>
        <strain evidence="3 4">NML 030167</strain>
    </source>
</reference>
<dbReference type="Pfam" id="PF07171">
    <property type="entry name" value="MlrC_C"/>
    <property type="match status" value="1"/>
</dbReference>
<dbReference type="Pfam" id="PF07364">
    <property type="entry name" value="DUF1485"/>
    <property type="match status" value="1"/>
</dbReference>
<keyword evidence="4" id="KW-1185">Reference proteome</keyword>
<comment type="caution">
    <text evidence="3">The sequence shown here is derived from an EMBL/GenBank/DDBJ whole genome shotgun (WGS) entry which is preliminary data.</text>
</comment>
<evidence type="ECO:0000259" key="1">
    <source>
        <dbReference type="Pfam" id="PF07171"/>
    </source>
</evidence>
<dbReference type="RefSeq" id="WP_094404764.1">
    <property type="nucleotide sequence ID" value="NZ_NMVO01000002.1"/>
</dbReference>
<accession>A0A255GQQ6</accession>
<evidence type="ECO:0000313" key="3">
    <source>
        <dbReference type="EMBL" id="OYO16723.1"/>
    </source>
</evidence>
<dbReference type="Proteomes" id="UP000215896">
    <property type="component" value="Unassembled WGS sequence"/>
</dbReference>
<protein>
    <submittedName>
        <fullName evidence="3">Microcystin degradation protein MlrC</fullName>
    </submittedName>
</protein>
<proteinExistence type="predicted"/>
<dbReference type="InterPro" id="IPR015995">
    <property type="entry name" value="MlrC_N"/>
</dbReference>
<evidence type="ECO:0000313" key="4">
    <source>
        <dbReference type="Proteomes" id="UP000215896"/>
    </source>
</evidence>
<evidence type="ECO:0000259" key="2">
    <source>
        <dbReference type="Pfam" id="PF07364"/>
    </source>
</evidence>
<dbReference type="EMBL" id="NMVO01000002">
    <property type="protein sequence ID" value="OYO16723.1"/>
    <property type="molecule type" value="Genomic_DNA"/>
</dbReference>
<sequence>MSRPRIAICGVHIESSTFSPHRSTADDFEVRRGAAVLERYPWIGGNDWADRVEWLGVLHARALPGGPVVAEDYQRWRAEILAGLAELGELDGLFFDIHGAMSVEGMTDVEGELITAIRSVIGTEVLVSTCMDLHGNVSEELFAGLDLLTCYRMAPHEDAWQSRERAARNLVDRLIDGSGKPHKALVHVPVLLPGEMTSTRIEPAKSLYGRIPGIEAKDGILDAAIWIGFAWADEPRCCGAVVVTGDDPELVNRCAEDLGAEFLDRREEFVFVAPTASYPDGLRTAITSEQRPFLLSDSGDNPGAGGAADCTVTLAELLSCPEIIDGSVSAVLAAIVDPEAARRAAELGVGAPIDTLVGGRIDDRPPGSVRVRGVVGAVVEDPDGGLVVRLDVGGLQVVVTSRRSQYSTLDKFHRLGIDPAAVDVITVKIGYLEPELYDLAADWLLCLTPGGVDQDLVRLGHQRLHRPMFPFDRDLGGVRLQAITS</sequence>
<organism evidence="3 4">
    <name type="scientific">Enemella evansiae</name>
    <dbReference type="NCBI Taxonomy" id="2016499"/>
    <lineage>
        <taxon>Bacteria</taxon>
        <taxon>Bacillati</taxon>
        <taxon>Actinomycetota</taxon>
        <taxon>Actinomycetes</taxon>
        <taxon>Propionibacteriales</taxon>
        <taxon>Propionibacteriaceae</taxon>
        <taxon>Enemella</taxon>
    </lineage>
</organism>
<dbReference type="InterPro" id="IPR009197">
    <property type="entry name" value="MlrC"/>
</dbReference>
<dbReference type="OrthoDB" id="9815420at2"/>
<dbReference type="PIRSF" id="PIRSF012702">
    <property type="entry name" value="UCP012702"/>
    <property type="match status" value="1"/>
</dbReference>
<dbReference type="InterPro" id="IPR010799">
    <property type="entry name" value="MlrC_C"/>
</dbReference>
<name>A0A255GQQ6_9ACTN</name>
<feature type="domain" description="Microcystin LR degradation protein MlrC C-terminal" evidence="1">
    <location>
        <begin position="295"/>
        <end position="463"/>
    </location>
</feature>
<feature type="domain" description="Microcystin LR degradation protein MlrC N-terminal" evidence="2">
    <location>
        <begin position="5"/>
        <end position="285"/>
    </location>
</feature>
<gene>
    <name evidence="3" type="ORF">CGZ94_03575</name>
</gene>
<dbReference type="AlphaFoldDB" id="A0A255GQQ6"/>